<evidence type="ECO:0008006" key="3">
    <source>
        <dbReference type="Google" id="ProtNLM"/>
    </source>
</evidence>
<dbReference type="AlphaFoldDB" id="A0A9W8RM80"/>
<protein>
    <recommendedName>
        <fullName evidence="3">Methyltransferase domain-containing protein</fullName>
    </recommendedName>
</protein>
<name>A0A9W8RM80_9HYPO</name>
<dbReference type="EMBL" id="JAOQAZ010000047">
    <property type="protein sequence ID" value="KAJ4245212.1"/>
    <property type="molecule type" value="Genomic_DNA"/>
</dbReference>
<dbReference type="InterPro" id="IPR029063">
    <property type="entry name" value="SAM-dependent_MTases_sf"/>
</dbReference>
<dbReference type="PANTHER" id="PTHR43861">
    <property type="entry name" value="TRANS-ACONITATE 2-METHYLTRANSFERASE-RELATED"/>
    <property type="match status" value="1"/>
</dbReference>
<keyword evidence="2" id="KW-1185">Reference proteome</keyword>
<gene>
    <name evidence="1" type="ORF">NW762_014082</name>
</gene>
<dbReference type="CDD" id="cd02440">
    <property type="entry name" value="AdoMet_MTases"/>
    <property type="match status" value="1"/>
</dbReference>
<accession>A0A9W8RM80</accession>
<dbReference type="Gene3D" id="3.40.50.150">
    <property type="entry name" value="Vaccinia Virus protein VP39"/>
    <property type="match status" value="1"/>
</dbReference>
<dbReference type="Proteomes" id="UP001152049">
    <property type="component" value="Unassembled WGS sequence"/>
</dbReference>
<evidence type="ECO:0000313" key="1">
    <source>
        <dbReference type="EMBL" id="KAJ4245212.1"/>
    </source>
</evidence>
<dbReference type="Pfam" id="PF13489">
    <property type="entry name" value="Methyltransf_23"/>
    <property type="match status" value="1"/>
</dbReference>
<dbReference type="OrthoDB" id="3647at2759"/>
<proteinExistence type="predicted"/>
<comment type="caution">
    <text evidence="1">The sequence shown here is derived from an EMBL/GenBank/DDBJ whole genome shotgun (WGS) entry which is preliminary data.</text>
</comment>
<organism evidence="1 2">
    <name type="scientific">Fusarium torreyae</name>
    <dbReference type="NCBI Taxonomy" id="1237075"/>
    <lineage>
        <taxon>Eukaryota</taxon>
        <taxon>Fungi</taxon>
        <taxon>Dikarya</taxon>
        <taxon>Ascomycota</taxon>
        <taxon>Pezizomycotina</taxon>
        <taxon>Sordariomycetes</taxon>
        <taxon>Hypocreomycetidae</taxon>
        <taxon>Hypocreales</taxon>
        <taxon>Nectriaceae</taxon>
        <taxon>Fusarium</taxon>
    </lineage>
</organism>
<evidence type="ECO:0000313" key="2">
    <source>
        <dbReference type="Proteomes" id="UP001152049"/>
    </source>
</evidence>
<dbReference type="SUPFAM" id="SSF53335">
    <property type="entry name" value="S-adenosyl-L-methionine-dependent methyltransferases"/>
    <property type="match status" value="1"/>
</dbReference>
<sequence>MTSTTDTHNRDVKTLGEKNKEHFDRVAAEVFKYPWILRLCNEVSEELRQNIDWIGVSAKQDESRMLDYACGNGVASRISVIRGIDISSKMVEQYNMLAEAAGFAPDKMRAVHGDLMNPETTPSPELNTPEFNNFDLVVLCMALHHVEDYAGMIKKLSERLSPNEVLLIVDWVAPSESGCSEPPKFREASNGTASSKMGFTEMEVKTAFEQAGMVDWRWKWCSGRTELPEEIGGEQQGFFARGQTADNK</sequence>
<reference evidence="1" key="1">
    <citation type="submission" date="2022-09" db="EMBL/GenBank/DDBJ databases">
        <title>Fusarium specimens isolated from Avocado Roots.</title>
        <authorList>
            <person name="Stajich J."/>
            <person name="Roper C."/>
            <person name="Heimlech-Rivalta G."/>
        </authorList>
    </citation>
    <scope>NUCLEOTIDE SEQUENCE</scope>
    <source>
        <strain evidence="1">CF00136</strain>
    </source>
</reference>